<dbReference type="PRINTS" id="PR00364">
    <property type="entry name" value="DISEASERSIST"/>
</dbReference>
<dbReference type="Proteomes" id="UP001303889">
    <property type="component" value="Unassembled WGS sequence"/>
</dbReference>
<evidence type="ECO:0000259" key="2">
    <source>
        <dbReference type="Pfam" id="PF24809"/>
    </source>
</evidence>
<dbReference type="InterPro" id="IPR027417">
    <property type="entry name" value="P-loop_NTPase"/>
</dbReference>
<proteinExistence type="predicted"/>
<dbReference type="PANTHER" id="PTHR35205:SF1">
    <property type="entry name" value="ZU5 DOMAIN-CONTAINING PROTEIN"/>
    <property type="match status" value="1"/>
</dbReference>
<sequence length="907" mass="100617">MDKNPLWAQALDKYRDELQGSEDYAKVQQVHSLEELLSSLSALTAATPGTASGLTSVTKLAPRLKFVDDFAAVLAVCFGADATLTAAVWGSIRLILTHASNAAETLQDVLDMLEELSLTLPRLQVYEQTLPLNRQLQKALVDVYCEIICFYARTIHFFSVHPHPVLRKHAWVDFRNDFARTTLRIKRMSSTVESQADIVRMQKDEARFKEVLELLSSMKHTESHPQTRYNNIPFPSNPKFSGRKDVLELVHQALDPQTISSSLKSMALFGLGGVGKTQIALQYAYQAVDQFDVVLWVAAENEISISQSFCAIAVGLELLRTNDETKDSAAAMLKVKNWLVTTRATCLIPGAADGSVLLTTRDLAVSTTIATDRFQVDALSDEEGSNMLLRAMGTGDPSSSDTEHATAITRVFGGLPLALAQVGGFASLRNLSLQDVLPLYERYSAKIDTRKAPGTDYDHTLSTVWNVSFEKLTKTSTSLLYLLSFFEPENISEDILLKGSLRLGDEFEFLSDELDLAGVTTTLTIHRLVQFAARKRLSESERVKYFDAVVHMLCWGFPDHSSTDIGHQIAAWTRCEKCLPHVNYLTELAIRQKYSAGDQQKYADLLLRCSWYLYEREMYILAKKMVTQALTTFTDRTTLAYASALDLGGLIDLDLAHPTLALEPFTQALKIRKAHLPPTDPFLAYSLNNLSLAHTETGALTVAHALHEEAIALRLAANSTRIGNSYSNMSSLLLRMGQPDEAEEMLARCPSLKDFTDETFLATGNPRFSGDMVLLSRIRLAQGRRGEALRLATKALAFRRGLLGNRLKTCDSLYDVAGMLWEERKGGSAVQLLEEIVSISETLAEGEGQLARALYKLSLIHAERGVHAESATCKGIALALLAKLRPELRDAPFEEATFSELCLWMLW</sequence>
<evidence type="ECO:0000259" key="1">
    <source>
        <dbReference type="Pfam" id="PF00931"/>
    </source>
</evidence>
<evidence type="ECO:0000313" key="4">
    <source>
        <dbReference type="Proteomes" id="UP001303889"/>
    </source>
</evidence>
<keyword evidence="4" id="KW-1185">Reference proteome</keyword>
<evidence type="ECO:0000313" key="3">
    <source>
        <dbReference type="EMBL" id="KAK3897694.1"/>
    </source>
</evidence>
<reference evidence="3" key="2">
    <citation type="submission" date="2023-05" db="EMBL/GenBank/DDBJ databases">
        <authorList>
            <consortium name="Lawrence Berkeley National Laboratory"/>
            <person name="Steindorff A."/>
            <person name="Hensen N."/>
            <person name="Bonometti L."/>
            <person name="Westerberg I."/>
            <person name="Brannstrom I.O."/>
            <person name="Guillou S."/>
            <person name="Cros-Aarteil S."/>
            <person name="Calhoun S."/>
            <person name="Haridas S."/>
            <person name="Kuo A."/>
            <person name="Mondo S."/>
            <person name="Pangilinan J."/>
            <person name="Riley R."/>
            <person name="Labutti K."/>
            <person name="Andreopoulos B."/>
            <person name="Lipzen A."/>
            <person name="Chen C."/>
            <person name="Yanf M."/>
            <person name="Daum C."/>
            <person name="Ng V."/>
            <person name="Clum A."/>
            <person name="Ohm R."/>
            <person name="Martin F."/>
            <person name="Silar P."/>
            <person name="Natvig D."/>
            <person name="Lalanne C."/>
            <person name="Gautier V."/>
            <person name="Ament-Velasquez S.L."/>
            <person name="Kruys A."/>
            <person name="Hutchinson M.I."/>
            <person name="Powell A.J."/>
            <person name="Barry K."/>
            <person name="Miller A.N."/>
            <person name="Grigoriev I.V."/>
            <person name="Debuchy R."/>
            <person name="Gladieux P."/>
            <person name="Thoren M.H."/>
            <person name="Johannesson H."/>
        </authorList>
    </citation>
    <scope>NUCLEOTIDE SEQUENCE</scope>
    <source>
        <strain evidence="3">CBS 103.79</strain>
    </source>
</reference>
<dbReference type="SUPFAM" id="SSF48452">
    <property type="entry name" value="TPR-like"/>
    <property type="match status" value="2"/>
</dbReference>
<dbReference type="GO" id="GO:0043531">
    <property type="term" value="F:ADP binding"/>
    <property type="evidence" value="ECO:0007669"/>
    <property type="project" value="InterPro"/>
</dbReference>
<comment type="caution">
    <text evidence="3">The sequence shown here is derived from an EMBL/GenBank/DDBJ whole genome shotgun (WGS) entry which is preliminary data.</text>
</comment>
<accession>A0AAN6RP67</accession>
<evidence type="ECO:0008006" key="5">
    <source>
        <dbReference type="Google" id="ProtNLM"/>
    </source>
</evidence>
<dbReference type="Pfam" id="PF24809">
    <property type="entry name" value="DUF7708"/>
    <property type="match status" value="1"/>
</dbReference>
<dbReference type="SUPFAM" id="SSF52540">
    <property type="entry name" value="P-loop containing nucleoside triphosphate hydrolases"/>
    <property type="match status" value="1"/>
</dbReference>
<protein>
    <recommendedName>
        <fullName evidence="5">NB-ARC domain-containing protein</fullName>
    </recommendedName>
</protein>
<dbReference type="Gene3D" id="1.25.40.10">
    <property type="entry name" value="Tetratricopeptide repeat domain"/>
    <property type="match status" value="2"/>
</dbReference>
<dbReference type="PANTHER" id="PTHR35205">
    <property type="entry name" value="NB-ARC AND TPR DOMAIN PROTEIN"/>
    <property type="match status" value="1"/>
</dbReference>
<name>A0AAN6RP67_9PEZI</name>
<gene>
    <name evidence="3" type="ORF">C8A05DRAFT_47771</name>
</gene>
<dbReference type="EMBL" id="MU856090">
    <property type="protein sequence ID" value="KAK3897694.1"/>
    <property type="molecule type" value="Genomic_DNA"/>
</dbReference>
<dbReference type="AlphaFoldDB" id="A0AAN6RP67"/>
<dbReference type="InterPro" id="IPR011990">
    <property type="entry name" value="TPR-like_helical_dom_sf"/>
</dbReference>
<dbReference type="InterPro" id="IPR056125">
    <property type="entry name" value="DUF7708"/>
</dbReference>
<reference evidence="3" key="1">
    <citation type="journal article" date="2023" name="Mol. Phylogenet. Evol.">
        <title>Genome-scale phylogeny and comparative genomics of the fungal order Sordariales.</title>
        <authorList>
            <person name="Hensen N."/>
            <person name="Bonometti L."/>
            <person name="Westerberg I."/>
            <person name="Brannstrom I.O."/>
            <person name="Guillou S."/>
            <person name="Cros-Aarteil S."/>
            <person name="Calhoun S."/>
            <person name="Haridas S."/>
            <person name="Kuo A."/>
            <person name="Mondo S."/>
            <person name="Pangilinan J."/>
            <person name="Riley R."/>
            <person name="LaButti K."/>
            <person name="Andreopoulos B."/>
            <person name="Lipzen A."/>
            <person name="Chen C."/>
            <person name="Yan M."/>
            <person name="Daum C."/>
            <person name="Ng V."/>
            <person name="Clum A."/>
            <person name="Steindorff A."/>
            <person name="Ohm R.A."/>
            <person name="Martin F."/>
            <person name="Silar P."/>
            <person name="Natvig D.O."/>
            <person name="Lalanne C."/>
            <person name="Gautier V."/>
            <person name="Ament-Velasquez S.L."/>
            <person name="Kruys A."/>
            <person name="Hutchinson M.I."/>
            <person name="Powell A.J."/>
            <person name="Barry K."/>
            <person name="Miller A.N."/>
            <person name="Grigoriev I.V."/>
            <person name="Debuchy R."/>
            <person name="Gladieux P."/>
            <person name="Hiltunen Thoren M."/>
            <person name="Johannesson H."/>
        </authorList>
    </citation>
    <scope>NUCLEOTIDE SEQUENCE</scope>
    <source>
        <strain evidence="3">CBS 103.79</strain>
    </source>
</reference>
<dbReference type="Gene3D" id="3.40.50.300">
    <property type="entry name" value="P-loop containing nucleotide triphosphate hydrolases"/>
    <property type="match status" value="1"/>
</dbReference>
<dbReference type="Pfam" id="PF13374">
    <property type="entry name" value="TPR_10"/>
    <property type="match status" value="1"/>
</dbReference>
<dbReference type="InterPro" id="IPR002182">
    <property type="entry name" value="NB-ARC"/>
</dbReference>
<dbReference type="Pfam" id="PF00931">
    <property type="entry name" value="NB-ARC"/>
    <property type="match status" value="1"/>
</dbReference>
<feature type="domain" description="NB-ARC" evidence="1">
    <location>
        <begin position="260"/>
        <end position="344"/>
    </location>
</feature>
<feature type="domain" description="DUF7708" evidence="2">
    <location>
        <begin position="66"/>
        <end position="199"/>
    </location>
</feature>
<organism evidence="3 4">
    <name type="scientific">Staphylotrichum tortipilum</name>
    <dbReference type="NCBI Taxonomy" id="2831512"/>
    <lineage>
        <taxon>Eukaryota</taxon>
        <taxon>Fungi</taxon>
        <taxon>Dikarya</taxon>
        <taxon>Ascomycota</taxon>
        <taxon>Pezizomycotina</taxon>
        <taxon>Sordariomycetes</taxon>
        <taxon>Sordariomycetidae</taxon>
        <taxon>Sordariales</taxon>
        <taxon>Chaetomiaceae</taxon>
        <taxon>Staphylotrichum</taxon>
    </lineage>
</organism>